<keyword evidence="2" id="KW-1185">Reference proteome</keyword>
<sequence length="87" mass="9893">MQDISPIRGVMIPGTTRGPLPSYIPPSRVLDCFGDGTVNHSYVIEVIVRLALLEHFEYFTIRAFSRKADIFPATFCIHSLHTINRKF</sequence>
<protein>
    <submittedName>
        <fullName evidence="1">Uncharacterized protein</fullName>
    </submittedName>
</protein>
<name>A0AAV4YA44_CAEEX</name>
<dbReference type="AlphaFoldDB" id="A0AAV4YA44"/>
<accession>A0AAV4YA44</accession>
<dbReference type="Proteomes" id="UP001054945">
    <property type="component" value="Unassembled WGS sequence"/>
</dbReference>
<evidence type="ECO:0000313" key="1">
    <source>
        <dbReference type="EMBL" id="GIZ04292.1"/>
    </source>
</evidence>
<comment type="caution">
    <text evidence="1">The sequence shown here is derived from an EMBL/GenBank/DDBJ whole genome shotgun (WGS) entry which is preliminary data.</text>
</comment>
<dbReference type="EMBL" id="BPLR01001714">
    <property type="protein sequence ID" value="GIZ04292.1"/>
    <property type="molecule type" value="Genomic_DNA"/>
</dbReference>
<reference evidence="1 2" key="1">
    <citation type="submission" date="2021-06" db="EMBL/GenBank/DDBJ databases">
        <title>Caerostris extrusa draft genome.</title>
        <authorList>
            <person name="Kono N."/>
            <person name="Arakawa K."/>
        </authorList>
    </citation>
    <scope>NUCLEOTIDE SEQUENCE [LARGE SCALE GENOMIC DNA]</scope>
</reference>
<organism evidence="1 2">
    <name type="scientific">Caerostris extrusa</name>
    <name type="common">Bark spider</name>
    <name type="synonym">Caerostris bankana</name>
    <dbReference type="NCBI Taxonomy" id="172846"/>
    <lineage>
        <taxon>Eukaryota</taxon>
        <taxon>Metazoa</taxon>
        <taxon>Ecdysozoa</taxon>
        <taxon>Arthropoda</taxon>
        <taxon>Chelicerata</taxon>
        <taxon>Arachnida</taxon>
        <taxon>Araneae</taxon>
        <taxon>Araneomorphae</taxon>
        <taxon>Entelegynae</taxon>
        <taxon>Araneoidea</taxon>
        <taxon>Araneidae</taxon>
        <taxon>Caerostris</taxon>
    </lineage>
</organism>
<proteinExistence type="predicted"/>
<evidence type="ECO:0000313" key="2">
    <source>
        <dbReference type="Proteomes" id="UP001054945"/>
    </source>
</evidence>
<gene>
    <name evidence="1" type="ORF">CEXT_552561</name>
</gene>